<accession>A0A0C5BT82</accession>
<keyword evidence="1" id="KW-0812">Transmembrane</keyword>
<dbReference type="GeneID" id="41599432"/>
<evidence type="ECO:0000256" key="1">
    <source>
        <dbReference type="SAM" id="Phobius"/>
    </source>
</evidence>
<proteinExistence type="predicted"/>
<dbReference type="RefSeq" id="WP_237087743.1">
    <property type="nucleotide sequence ID" value="NZ_CP010868.1"/>
</dbReference>
<dbReference type="KEGG" id="nid:NPIRD3C_0258"/>
<reference evidence="2 3" key="2">
    <citation type="journal article" date="2016" name="ISME J.">
        <title>Physiological and genomic characterization of two novel marine thaumarchaeal strains indicates niche differentiation.</title>
        <authorList>
            <person name="Bayer B."/>
            <person name="Vojvoda J."/>
            <person name="Offre P."/>
            <person name="Alves R.J."/>
            <person name="Elisabeth N.H."/>
            <person name="Garcia J.A."/>
            <person name="Volland J.M."/>
            <person name="Srivastava A."/>
            <person name="Schleper C."/>
            <person name="Herndl G.J."/>
        </authorList>
    </citation>
    <scope>NUCLEOTIDE SEQUENCE [LARGE SCALE GENOMIC DNA]</scope>
    <source>
        <strain evidence="2 3">D3C</strain>
    </source>
</reference>
<keyword evidence="3" id="KW-1185">Reference proteome</keyword>
<reference evidence="2 3" key="3">
    <citation type="journal article" date="2019" name="Int. J. Syst. Evol. Microbiol.">
        <title>Nitrosopumilus adriaticus sp. nov. and Nitrosopumilus piranensis sp. nov., two ammonia-oxidizing archaea from the Adriatic Sea and members of the class Nitrososphaeria.</title>
        <authorList>
            <person name="Bayer B."/>
            <person name="Vojvoda J."/>
            <person name="Reinthaler T."/>
            <person name="Reyes C."/>
            <person name="Pinto M."/>
            <person name="Herndl G.J."/>
        </authorList>
    </citation>
    <scope>NUCLEOTIDE SEQUENCE [LARGE SCALE GENOMIC DNA]</scope>
    <source>
        <strain evidence="2 3">D3C</strain>
    </source>
</reference>
<dbReference type="Proteomes" id="UP000032027">
    <property type="component" value="Chromosome"/>
</dbReference>
<dbReference type="PATRIC" id="fig|1582439.9.peg.260"/>
<dbReference type="InterPro" id="IPR002798">
    <property type="entry name" value="SpoIIM-like"/>
</dbReference>
<evidence type="ECO:0000313" key="3">
    <source>
        <dbReference type="Proteomes" id="UP000032027"/>
    </source>
</evidence>
<dbReference type="HOGENOM" id="CLU_113182_0_0_2"/>
<name>A0A0C5BT82_9ARCH</name>
<organism evidence="2 3">
    <name type="scientific">Nitrosopumilus piranensis</name>
    <dbReference type="NCBI Taxonomy" id="1582439"/>
    <lineage>
        <taxon>Archaea</taxon>
        <taxon>Nitrososphaerota</taxon>
        <taxon>Nitrososphaeria</taxon>
        <taxon>Nitrosopumilales</taxon>
        <taxon>Nitrosopumilaceae</taxon>
        <taxon>Nitrosopumilus</taxon>
    </lineage>
</organism>
<gene>
    <name evidence="2" type="ORF">NPIRD3C_0258</name>
</gene>
<evidence type="ECO:0008006" key="4">
    <source>
        <dbReference type="Google" id="ProtNLM"/>
    </source>
</evidence>
<dbReference type="Pfam" id="PF01944">
    <property type="entry name" value="SpoIIM"/>
    <property type="match status" value="1"/>
</dbReference>
<keyword evidence="1" id="KW-0472">Membrane</keyword>
<keyword evidence="1" id="KW-1133">Transmembrane helix</keyword>
<dbReference type="AlphaFoldDB" id="A0A0C5BT82"/>
<sequence length="168" mass="18440">MGFFTGAYQTGSMSTVSQEEANTFMSEFEELILDIDAFGIFTHNTTIALPMFIPGFGIGWGLFSAWSTGFAFAAITTTAPILENVPPLAILFLSPFGLMELTAYSLGISRSFILIRAVFKKHDLKQFIKPTIIEIGIVIGLLLAGGYLEFYMIELAQEEGLQMPGFDL</sequence>
<dbReference type="EMBL" id="CP010868">
    <property type="protein sequence ID" value="AJM91476.1"/>
    <property type="molecule type" value="Genomic_DNA"/>
</dbReference>
<feature type="transmembrane region" description="Helical" evidence="1">
    <location>
        <begin position="131"/>
        <end position="153"/>
    </location>
</feature>
<reference evidence="3" key="1">
    <citation type="submission" date="2015-02" db="EMBL/GenBank/DDBJ databases">
        <title>Characterization of two novel Thaumarchaeota isolated from the Northern Adriatic Sea.</title>
        <authorList>
            <person name="Bayer B."/>
            <person name="Vojvoda J."/>
            <person name="Offre P."/>
            <person name="Srivastava A."/>
            <person name="Elisabeth N."/>
            <person name="Garcia J.A.L."/>
            <person name="Schleper C."/>
            <person name="Herndl G.J."/>
        </authorList>
    </citation>
    <scope>NUCLEOTIDE SEQUENCE [LARGE SCALE GENOMIC DNA]</scope>
    <source>
        <strain evidence="3">D3C</strain>
    </source>
</reference>
<feature type="transmembrane region" description="Helical" evidence="1">
    <location>
        <begin position="60"/>
        <end position="81"/>
    </location>
</feature>
<evidence type="ECO:0000313" key="2">
    <source>
        <dbReference type="EMBL" id="AJM91476.1"/>
    </source>
</evidence>
<protein>
    <recommendedName>
        <fullName evidence="4">Stage II sporulation protein M</fullName>
    </recommendedName>
</protein>